<keyword evidence="2" id="KW-1185">Reference proteome</keyword>
<evidence type="ECO:0000313" key="3">
    <source>
        <dbReference type="WBParaSite" id="Pan_g2503.t1"/>
    </source>
</evidence>
<evidence type="ECO:0000313" key="2">
    <source>
        <dbReference type="Proteomes" id="UP000492821"/>
    </source>
</evidence>
<feature type="coiled-coil region" evidence="1">
    <location>
        <begin position="108"/>
        <end position="135"/>
    </location>
</feature>
<dbReference type="Proteomes" id="UP000492821">
    <property type="component" value="Unassembled WGS sequence"/>
</dbReference>
<proteinExistence type="predicted"/>
<feature type="coiled-coil region" evidence="1">
    <location>
        <begin position="35"/>
        <end position="76"/>
    </location>
</feature>
<evidence type="ECO:0000256" key="1">
    <source>
        <dbReference type="SAM" id="Coils"/>
    </source>
</evidence>
<dbReference type="AlphaFoldDB" id="A0A7E4ZXW9"/>
<protein>
    <submittedName>
        <fullName evidence="3">C-Jun-amino-terminal kinase-interacting protein 4</fullName>
    </submittedName>
</protein>
<reference evidence="2" key="1">
    <citation type="journal article" date="2013" name="Genetics">
        <title>The draft genome and transcriptome of Panagrellus redivivus are shaped by the harsh demands of a free-living lifestyle.</title>
        <authorList>
            <person name="Srinivasan J."/>
            <person name="Dillman A.R."/>
            <person name="Macchietto M.G."/>
            <person name="Heikkinen L."/>
            <person name="Lakso M."/>
            <person name="Fracchia K.M."/>
            <person name="Antoshechkin I."/>
            <person name="Mortazavi A."/>
            <person name="Wong G."/>
            <person name="Sternberg P.W."/>
        </authorList>
    </citation>
    <scope>NUCLEOTIDE SEQUENCE [LARGE SCALE GENOMIC DNA]</scope>
    <source>
        <strain evidence="2">MT8872</strain>
    </source>
</reference>
<accession>A0A7E4ZXW9</accession>
<sequence>MATEHELALKDLYEVMSIAAAGYPPHLMDRYAEILENNDKALDELYEKKREVKKEMEIAQQNLDEALKDLAESLENMRLITLELEKLLKDAEDVESSISTDDNEKDVVEVNEMRIKELKEQIRLYELEMEKLRKGMEPSTLTNGVEEDAETD</sequence>
<dbReference type="WBParaSite" id="Pan_g2503.t1">
    <property type="protein sequence ID" value="Pan_g2503.t1"/>
    <property type="gene ID" value="Pan_g2503"/>
</dbReference>
<reference evidence="3" key="2">
    <citation type="submission" date="2020-10" db="UniProtKB">
        <authorList>
            <consortium name="WormBaseParasite"/>
        </authorList>
    </citation>
    <scope>IDENTIFICATION</scope>
</reference>
<organism evidence="2 3">
    <name type="scientific">Panagrellus redivivus</name>
    <name type="common">Microworm</name>
    <dbReference type="NCBI Taxonomy" id="6233"/>
    <lineage>
        <taxon>Eukaryota</taxon>
        <taxon>Metazoa</taxon>
        <taxon>Ecdysozoa</taxon>
        <taxon>Nematoda</taxon>
        <taxon>Chromadorea</taxon>
        <taxon>Rhabditida</taxon>
        <taxon>Tylenchina</taxon>
        <taxon>Panagrolaimomorpha</taxon>
        <taxon>Panagrolaimoidea</taxon>
        <taxon>Panagrolaimidae</taxon>
        <taxon>Panagrellus</taxon>
    </lineage>
</organism>
<keyword evidence="1" id="KW-0175">Coiled coil</keyword>
<name>A0A7E4ZXW9_PANRE</name>